<dbReference type="InterPro" id="IPR005653">
    <property type="entry name" value="OstA-like_N"/>
</dbReference>
<dbReference type="GO" id="GO:0001530">
    <property type="term" value="F:lipopolysaccharide binding"/>
    <property type="evidence" value="ECO:0007669"/>
    <property type="project" value="InterPro"/>
</dbReference>
<dbReference type="NCBIfam" id="TIGR03002">
    <property type="entry name" value="outer_YhbN_LptA"/>
    <property type="match status" value="1"/>
</dbReference>
<dbReference type="InterPro" id="IPR052037">
    <property type="entry name" value="LPS_export_LptA"/>
</dbReference>
<dbReference type="InterPro" id="IPR014340">
    <property type="entry name" value="LptA"/>
</dbReference>
<proteinExistence type="predicted"/>
<keyword evidence="2 4" id="KW-0732">Signal</keyword>
<dbReference type="EMBL" id="RIZI01000176">
    <property type="protein sequence ID" value="RNF60318.1"/>
    <property type="molecule type" value="Genomic_DNA"/>
</dbReference>
<dbReference type="RefSeq" id="WP_123104509.1">
    <property type="nucleotide sequence ID" value="NZ_CP127527.1"/>
</dbReference>
<keyword evidence="3" id="KW-0574">Periplasm</keyword>
<dbReference type="AlphaFoldDB" id="A0A3M8QVN0"/>
<evidence type="ECO:0000256" key="3">
    <source>
        <dbReference type="ARBA" id="ARBA00022764"/>
    </source>
</evidence>
<evidence type="ECO:0000313" key="6">
    <source>
        <dbReference type="EMBL" id="RNF60318.1"/>
    </source>
</evidence>
<dbReference type="PANTHER" id="PTHR36504">
    <property type="entry name" value="LIPOPOLYSACCHARIDE EXPORT SYSTEM PROTEIN LPTA"/>
    <property type="match status" value="1"/>
</dbReference>
<keyword evidence="1" id="KW-0813">Transport</keyword>
<feature type="chain" id="PRO_5018264852" evidence="4">
    <location>
        <begin position="21"/>
        <end position="175"/>
    </location>
</feature>
<dbReference type="Pfam" id="PF03968">
    <property type="entry name" value="LptD_N"/>
    <property type="match status" value="1"/>
</dbReference>
<dbReference type="Gene3D" id="2.60.450.10">
    <property type="entry name" value="Lipopolysaccharide (LPS) transport protein A like domain"/>
    <property type="match status" value="1"/>
</dbReference>
<sequence>MRHKGLFLLLITCAAASAWAAQAPALNGGLGKGPVHISADSLHAENQPRQQAVYTGKVVMTQGDVVINAQTLTIDAAQGKIQKATAVGSPVTFTMSAAQRHGYGNILVYLPDSAEIILTGNAHLWQEKNEVSGERIVYFLQDQQTRVTAVPGQRVQSVFYPAAANRSASGNGKKP</sequence>
<feature type="signal peptide" evidence="4">
    <location>
        <begin position="1"/>
        <end position="20"/>
    </location>
</feature>
<dbReference type="GO" id="GO:0015920">
    <property type="term" value="P:lipopolysaccharide transport"/>
    <property type="evidence" value="ECO:0007669"/>
    <property type="project" value="InterPro"/>
</dbReference>
<feature type="domain" description="Organic solvent tolerance-like N-terminal" evidence="5">
    <location>
        <begin position="36"/>
        <end position="143"/>
    </location>
</feature>
<comment type="caution">
    <text evidence="6">The sequence shown here is derived from an EMBL/GenBank/DDBJ whole genome shotgun (WGS) entry which is preliminary data.</text>
</comment>
<organism evidence="6">
    <name type="scientific">Acidithiobacillus sulfuriphilus</name>
    <dbReference type="NCBI Taxonomy" id="1867749"/>
    <lineage>
        <taxon>Bacteria</taxon>
        <taxon>Pseudomonadati</taxon>
        <taxon>Pseudomonadota</taxon>
        <taxon>Acidithiobacillia</taxon>
        <taxon>Acidithiobacillales</taxon>
        <taxon>Acidithiobacillaceae</taxon>
        <taxon>Acidithiobacillus</taxon>
    </lineage>
</organism>
<reference evidence="6" key="1">
    <citation type="submission" date="2018-10" db="EMBL/GenBank/DDBJ databases">
        <title>Acidithiobacillus sulfuriphilus sp. nov.: an extremely acidophilic sulfur-oxidizing chemolithotroph isolated from a neutral pH environment.</title>
        <authorList>
            <person name="Falagan C."/>
            <person name="Moya-Beltran A."/>
            <person name="Quatrini R."/>
            <person name="Johnson D.B."/>
        </authorList>
    </citation>
    <scope>NUCLEOTIDE SEQUENCE [LARGE SCALE GENOMIC DNA]</scope>
    <source>
        <strain evidence="6">CJ-2</strain>
    </source>
</reference>
<dbReference type="OrthoDB" id="5295619at2"/>
<accession>A0A3M8QVN0</accession>
<protein>
    <submittedName>
        <fullName evidence="6">Lipopolysaccharide transport periplasmic protein LptA</fullName>
    </submittedName>
</protein>
<dbReference type="GO" id="GO:0030288">
    <property type="term" value="C:outer membrane-bounded periplasmic space"/>
    <property type="evidence" value="ECO:0007669"/>
    <property type="project" value="TreeGrafter"/>
</dbReference>
<name>A0A3M8QVN0_9PROT</name>
<evidence type="ECO:0000256" key="2">
    <source>
        <dbReference type="ARBA" id="ARBA00022729"/>
    </source>
</evidence>
<gene>
    <name evidence="6" type="primary">lptA</name>
    <name evidence="6" type="ORF">EC580_09610</name>
</gene>
<evidence type="ECO:0000259" key="5">
    <source>
        <dbReference type="Pfam" id="PF03968"/>
    </source>
</evidence>
<evidence type="ECO:0000256" key="4">
    <source>
        <dbReference type="SAM" id="SignalP"/>
    </source>
</evidence>
<dbReference type="PANTHER" id="PTHR36504:SF1">
    <property type="entry name" value="LIPOPOLYSACCHARIDE EXPORT SYSTEM PROTEIN LPTA"/>
    <property type="match status" value="1"/>
</dbReference>
<dbReference type="GO" id="GO:0017089">
    <property type="term" value="F:glycolipid transfer activity"/>
    <property type="evidence" value="ECO:0007669"/>
    <property type="project" value="TreeGrafter"/>
</dbReference>
<evidence type="ECO:0000256" key="1">
    <source>
        <dbReference type="ARBA" id="ARBA00022448"/>
    </source>
</evidence>
<dbReference type="GO" id="GO:0009279">
    <property type="term" value="C:cell outer membrane"/>
    <property type="evidence" value="ECO:0007669"/>
    <property type="project" value="TreeGrafter"/>
</dbReference>